<evidence type="ECO:0000313" key="2">
    <source>
        <dbReference type="Proteomes" id="UP001364224"/>
    </source>
</evidence>
<name>A0ABU8BFR7_9BRAD</name>
<reference evidence="1 2" key="1">
    <citation type="submission" date="2024-02" db="EMBL/GenBank/DDBJ databases">
        <title>Adaptive strategies in a cosmopolitan and abundant soil bacterium.</title>
        <authorList>
            <person name="Carini P."/>
        </authorList>
    </citation>
    <scope>NUCLEOTIDE SEQUENCE [LARGE SCALE GENOMIC DNA]</scope>
    <source>
        <strain evidence="1 2">AZCC 1608</strain>
    </source>
</reference>
<comment type="caution">
    <text evidence="1">The sequence shown here is derived from an EMBL/GenBank/DDBJ whole genome shotgun (WGS) entry which is preliminary data.</text>
</comment>
<sequence>MDGLKMAVEYSANWDYPVSVGGTGKVAHGWFGLIQLNF</sequence>
<proteinExistence type="predicted"/>
<gene>
    <name evidence="1" type="ORF">V1286_004914</name>
</gene>
<evidence type="ECO:0000313" key="1">
    <source>
        <dbReference type="EMBL" id="MEH2557385.1"/>
    </source>
</evidence>
<protein>
    <submittedName>
        <fullName evidence="1">Uncharacterized protein</fullName>
    </submittedName>
</protein>
<dbReference type="Proteomes" id="UP001364224">
    <property type="component" value="Unassembled WGS sequence"/>
</dbReference>
<keyword evidence="2" id="KW-1185">Reference proteome</keyword>
<dbReference type="EMBL" id="JAZHRV010000001">
    <property type="protein sequence ID" value="MEH2557385.1"/>
    <property type="molecule type" value="Genomic_DNA"/>
</dbReference>
<accession>A0ABU8BFR7</accession>
<organism evidence="1 2">
    <name type="scientific">Bradyrhizobium algeriense</name>
    <dbReference type="NCBI Taxonomy" id="634784"/>
    <lineage>
        <taxon>Bacteria</taxon>
        <taxon>Pseudomonadati</taxon>
        <taxon>Pseudomonadota</taxon>
        <taxon>Alphaproteobacteria</taxon>
        <taxon>Hyphomicrobiales</taxon>
        <taxon>Nitrobacteraceae</taxon>
        <taxon>Bradyrhizobium</taxon>
    </lineage>
</organism>